<evidence type="ECO:0000313" key="2">
    <source>
        <dbReference type="EMBL" id="SNT31562.1"/>
    </source>
</evidence>
<dbReference type="AlphaFoldDB" id="A0A239LNS0"/>
<dbReference type="EMBL" id="FZOW01000013">
    <property type="protein sequence ID" value="SNT31562.1"/>
    <property type="molecule type" value="Genomic_DNA"/>
</dbReference>
<dbReference type="PROSITE" id="PS51318">
    <property type="entry name" value="TAT"/>
    <property type="match status" value="1"/>
</dbReference>
<accession>A0A239LNS0</accession>
<gene>
    <name evidence="2" type="ORF">SAMN05421642_113162</name>
</gene>
<name>A0A239LNS0_9NOCA</name>
<feature type="chain" id="PRO_5012308790" description="Pro-kumamolisin, activation domain" evidence="1">
    <location>
        <begin position="32"/>
        <end position="165"/>
    </location>
</feature>
<keyword evidence="1" id="KW-0732">Signal</keyword>
<evidence type="ECO:0000256" key="1">
    <source>
        <dbReference type="SAM" id="SignalP"/>
    </source>
</evidence>
<reference evidence="3" key="1">
    <citation type="submission" date="2017-06" db="EMBL/GenBank/DDBJ databases">
        <authorList>
            <person name="Varghese N."/>
            <person name="Submissions S."/>
        </authorList>
    </citation>
    <scope>NUCLEOTIDE SEQUENCE [LARGE SCALE GENOMIC DNA]</scope>
    <source>
        <strain evidence="3">JCM 23211</strain>
    </source>
</reference>
<keyword evidence="3" id="KW-1185">Reference proteome</keyword>
<dbReference type="InterPro" id="IPR006311">
    <property type="entry name" value="TAT_signal"/>
</dbReference>
<dbReference type="STRING" id="398843.A3K89_05105"/>
<dbReference type="OrthoDB" id="4484258at2"/>
<proteinExistence type="predicted"/>
<dbReference type="RefSeq" id="WP_089249879.1">
    <property type="nucleotide sequence ID" value="NZ_FZOW01000013.1"/>
</dbReference>
<dbReference type="Proteomes" id="UP000198327">
    <property type="component" value="Unassembled WGS sequence"/>
</dbReference>
<evidence type="ECO:0008006" key="4">
    <source>
        <dbReference type="Google" id="ProtNLM"/>
    </source>
</evidence>
<evidence type="ECO:0000313" key="3">
    <source>
        <dbReference type="Proteomes" id="UP000198327"/>
    </source>
</evidence>
<sequence>MRRFARTTVLASTAAIAAAVGAVALAPIASAQEGEAPAPSPFGSSIPESPDLAVSIGTACVAREGEEGLFAALTIDVENLGVGDAADVATNFAVFPDAPGVFNEELIEAGEKVTYTVPSELTEWVSRPGGAAVFSPQLDANYPNNIAVGLLSINCAPVVEDEADA</sequence>
<protein>
    <recommendedName>
        <fullName evidence="4">Pro-kumamolisin, activation domain</fullName>
    </recommendedName>
</protein>
<feature type="signal peptide" evidence="1">
    <location>
        <begin position="1"/>
        <end position="31"/>
    </location>
</feature>
<organism evidence="2 3">
    <name type="scientific">Rhodococcoides kyotonense</name>
    <dbReference type="NCBI Taxonomy" id="398843"/>
    <lineage>
        <taxon>Bacteria</taxon>
        <taxon>Bacillati</taxon>
        <taxon>Actinomycetota</taxon>
        <taxon>Actinomycetes</taxon>
        <taxon>Mycobacteriales</taxon>
        <taxon>Nocardiaceae</taxon>
        <taxon>Rhodococcoides</taxon>
    </lineage>
</organism>